<sequence>MASESAATILCTSKQTRFHIESPNYRELDIEGLDISITSSGKPTHQGKTKTEGEGVELLSNAKLRLKGARYALVGKNGTGKSTLLKAIAEKLIPGIPEGTRIAILQQSRIIDKESKKSSESKTGDGSSVLEGVIEHATTKQAIDQEIKILSDGIESSDPYAAVRALRQLKHHRQQQRLFRLDKDARLRSGTRGFQARKVLLAQEKLVRAAQELQIPLMSLKLSQVVRCQLARLLWKRPHCLILDEVTTHLDYETVSALREALHDWEGAVILVSHDRWFMRGVVEGAMEADDNPEDEEDKDIQNLRRRDVYCLMAGKLVKLENGVDQFERITEKQAKRLLMA</sequence>
<dbReference type="Gene3D" id="3.40.50.300">
    <property type="entry name" value="P-loop containing nucleotide triphosphate hydrolases"/>
    <property type="match status" value="1"/>
</dbReference>
<keyword evidence="2" id="KW-0547">Nucleotide-binding</keyword>
<dbReference type="EMBL" id="KB726178">
    <property type="protein sequence ID" value="EMT74673.1"/>
    <property type="molecule type" value="Genomic_DNA"/>
</dbReference>
<evidence type="ECO:0000313" key="6">
    <source>
        <dbReference type="Proteomes" id="UP000016929"/>
    </source>
</evidence>
<dbReference type="InterPro" id="IPR027417">
    <property type="entry name" value="P-loop_NTPase"/>
</dbReference>
<dbReference type="InterPro" id="IPR003593">
    <property type="entry name" value="AAA+_ATPase"/>
</dbReference>
<dbReference type="HOGENOM" id="CLU_068735_0_0_1"/>
<dbReference type="InterPro" id="IPR003439">
    <property type="entry name" value="ABC_transporter-like_ATP-bd"/>
</dbReference>
<dbReference type="Pfam" id="PF00005">
    <property type="entry name" value="ABC_tran"/>
    <property type="match status" value="1"/>
</dbReference>
<protein>
    <submittedName>
        <fullName evidence="5">ABC transporter F family member 4</fullName>
    </submittedName>
</protein>
<evidence type="ECO:0000259" key="4">
    <source>
        <dbReference type="PROSITE" id="PS50893"/>
    </source>
</evidence>
<name>N1S788_FUSC4</name>
<proteinExistence type="predicted"/>
<dbReference type="PANTHER" id="PTHR19211:SF135">
    <property type="entry name" value="ATPASE, PUTATIVE (AFU_ORTHOLOGUE AFUA_1G16440)-RELATED"/>
    <property type="match status" value="1"/>
</dbReference>
<evidence type="ECO:0000256" key="2">
    <source>
        <dbReference type="ARBA" id="ARBA00022741"/>
    </source>
</evidence>
<organism evidence="5 6">
    <name type="scientific">Fusarium oxysporum f. sp. cubense (strain race 4)</name>
    <name type="common">Panama disease fungus</name>
    <dbReference type="NCBI Taxonomy" id="2502994"/>
    <lineage>
        <taxon>Eukaryota</taxon>
        <taxon>Fungi</taxon>
        <taxon>Dikarya</taxon>
        <taxon>Ascomycota</taxon>
        <taxon>Pezizomycotina</taxon>
        <taxon>Sordariomycetes</taxon>
        <taxon>Hypocreomycetidae</taxon>
        <taxon>Hypocreales</taxon>
        <taxon>Nectriaceae</taxon>
        <taxon>Fusarium</taxon>
        <taxon>Fusarium oxysporum species complex</taxon>
    </lineage>
</organism>
<reference evidence="6" key="1">
    <citation type="submission" date="2012-09" db="EMBL/GenBank/DDBJ databases">
        <title>Genome sequencing and comparative transcriptomics of race 1 and race 4 of banana pathogen: Fusarium oxysporum f. sp. cubense.</title>
        <authorList>
            <person name="Fang X."/>
            <person name="Huang J."/>
        </authorList>
    </citation>
    <scope>NUCLEOTIDE SEQUENCE [LARGE SCALE GENOMIC DNA]</scope>
    <source>
        <strain evidence="6">race 4</strain>
    </source>
</reference>
<dbReference type="InterPro" id="IPR050611">
    <property type="entry name" value="ABCF"/>
</dbReference>
<dbReference type="AlphaFoldDB" id="N1S788"/>
<dbReference type="GO" id="GO:0005524">
    <property type="term" value="F:ATP binding"/>
    <property type="evidence" value="ECO:0007669"/>
    <property type="project" value="UniProtKB-KW"/>
</dbReference>
<dbReference type="SMART" id="SM00382">
    <property type="entry name" value="AAA"/>
    <property type="match status" value="1"/>
</dbReference>
<dbReference type="PROSITE" id="PS50893">
    <property type="entry name" value="ABC_TRANSPORTER_2"/>
    <property type="match status" value="1"/>
</dbReference>
<keyword evidence="3" id="KW-0067">ATP-binding</keyword>
<feature type="domain" description="ABC transporter" evidence="4">
    <location>
        <begin position="30"/>
        <end position="316"/>
    </location>
</feature>
<evidence type="ECO:0000256" key="3">
    <source>
        <dbReference type="ARBA" id="ARBA00022840"/>
    </source>
</evidence>
<dbReference type="PANTHER" id="PTHR19211">
    <property type="entry name" value="ATP-BINDING TRANSPORT PROTEIN-RELATED"/>
    <property type="match status" value="1"/>
</dbReference>
<gene>
    <name evidence="5" type="ORF">FOC4_g10000637</name>
</gene>
<reference evidence="6" key="2">
    <citation type="journal article" date="2014" name="PLoS ONE">
        <title>Genome and Transcriptome Analysis of the Fungal Pathogen Fusarium oxysporum f. sp. cubense Causing Banana Vascular Wilt Disease.</title>
        <authorList>
            <person name="Guo L."/>
            <person name="Han L."/>
            <person name="Yang L."/>
            <person name="Zeng H."/>
            <person name="Fan D."/>
            <person name="Zhu Y."/>
            <person name="Feng Y."/>
            <person name="Wang G."/>
            <person name="Peng C."/>
            <person name="Jiang X."/>
            <person name="Zhou D."/>
            <person name="Ni P."/>
            <person name="Liang C."/>
            <person name="Liu L."/>
            <person name="Wang J."/>
            <person name="Mao C."/>
            <person name="Fang X."/>
            <person name="Peng M."/>
            <person name="Huang J."/>
        </authorList>
    </citation>
    <scope>NUCLEOTIDE SEQUENCE [LARGE SCALE GENOMIC DNA]</scope>
    <source>
        <strain evidence="6">race 4</strain>
    </source>
</reference>
<keyword evidence="6" id="KW-1185">Reference proteome</keyword>
<keyword evidence="1" id="KW-0677">Repeat</keyword>
<dbReference type="GO" id="GO:0016887">
    <property type="term" value="F:ATP hydrolysis activity"/>
    <property type="evidence" value="ECO:0007669"/>
    <property type="project" value="InterPro"/>
</dbReference>
<dbReference type="SUPFAM" id="SSF52540">
    <property type="entry name" value="P-loop containing nucleoside triphosphate hydrolases"/>
    <property type="match status" value="1"/>
</dbReference>
<dbReference type="Proteomes" id="UP000016929">
    <property type="component" value="Unassembled WGS sequence"/>
</dbReference>
<accession>N1S788</accession>
<evidence type="ECO:0000313" key="5">
    <source>
        <dbReference type="EMBL" id="EMT74673.1"/>
    </source>
</evidence>
<evidence type="ECO:0000256" key="1">
    <source>
        <dbReference type="ARBA" id="ARBA00022737"/>
    </source>
</evidence>